<protein>
    <recommendedName>
        <fullName evidence="3">AbrB/MazE/SpoVT family DNA-binding domain-containing protein</fullName>
    </recommendedName>
</protein>
<dbReference type="Proteomes" id="UP000008311">
    <property type="component" value="Unassembled WGS sequence"/>
</dbReference>
<gene>
    <name evidence="1" type="ORF">RCOM_0003190</name>
</gene>
<accession>B9T7F5</accession>
<dbReference type="EMBL" id="EQ974749">
    <property type="protein sequence ID" value="EEF28212.1"/>
    <property type="molecule type" value="Genomic_DNA"/>
</dbReference>
<dbReference type="AlphaFoldDB" id="B9T7F5"/>
<keyword evidence="2" id="KW-1185">Reference proteome</keyword>
<evidence type="ECO:0000313" key="1">
    <source>
        <dbReference type="EMBL" id="EEF28212.1"/>
    </source>
</evidence>
<reference evidence="2" key="1">
    <citation type="journal article" date="2010" name="Nat. Biotechnol.">
        <title>Draft genome sequence of the oilseed species Ricinus communis.</title>
        <authorList>
            <person name="Chan A.P."/>
            <person name="Crabtree J."/>
            <person name="Zhao Q."/>
            <person name="Lorenzi H."/>
            <person name="Orvis J."/>
            <person name="Puiu D."/>
            <person name="Melake-Berhan A."/>
            <person name="Jones K.M."/>
            <person name="Redman J."/>
            <person name="Chen G."/>
            <person name="Cahoon E.B."/>
            <person name="Gedil M."/>
            <person name="Stanke M."/>
            <person name="Haas B.J."/>
            <person name="Wortman J.R."/>
            <person name="Fraser-Liggett C.M."/>
            <person name="Ravel J."/>
            <person name="Rabinowicz P.D."/>
        </authorList>
    </citation>
    <scope>NUCLEOTIDE SEQUENCE [LARGE SCALE GENOMIC DNA]</scope>
    <source>
        <strain evidence="2">cv. Hale</strain>
    </source>
</reference>
<organism evidence="1 2">
    <name type="scientific">Ricinus communis</name>
    <name type="common">Castor bean</name>
    <dbReference type="NCBI Taxonomy" id="3988"/>
    <lineage>
        <taxon>Eukaryota</taxon>
        <taxon>Viridiplantae</taxon>
        <taxon>Streptophyta</taxon>
        <taxon>Embryophyta</taxon>
        <taxon>Tracheophyta</taxon>
        <taxon>Spermatophyta</taxon>
        <taxon>Magnoliopsida</taxon>
        <taxon>eudicotyledons</taxon>
        <taxon>Gunneridae</taxon>
        <taxon>Pentapetalae</taxon>
        <taxon>rosids</taxon>
        <taxon>fabids</taxon>
        <taxon>Malpighiales</taxon>
        <taxon>Euphorbiaceae</taxon>
        <taxon>Acalyphoideae</taxon>
        <taxon>Acalypheae</taxon>
        <taxon>Ricinus</taxon>
    </lineage>
</organism>
<evidence type="ECO:0000313" key="2">
    <source>
        <dbReference type="Proteomes" id="UP000008311"/>
    </source>
</evidence>
<evidence type="ECO:0008006" key="3">
    <source>
        <dbReference type="Google" id="ProtNLM"/>
    </source>
</evidence>
<name>B9T7F5_RICCO</name>
<sequence>MEVQAALPKRWLVETQDSADGSGDGIVQLPDELWNELTAQGWQIGDVLEIDLCAEPGSALIRNRYAKCRDLSFWTSHNALAA</sequence>
<dbReference type="InParanoid" id="B9T7F5"/>
<proteinExistence type="predicted"/>